<dbReference type="Pfam" id="PF13417">
    <property type="entry name" value="GST_N_3"/>
    <property type="match status" value="1"/>
</dbReference>
<accession>A0ABQ2ZYA0</accession>
<dbReference type="Pfam" id="PF00043">
    <property type="entry name" value="GST_C"/>
    <property type="match status" value="1"/>
</dbReference>
<dbReference type="SUPFAM" id="SSF47616">
    <property type="entry name" value="GST C-terminal domain-like"/>
    <property type="match status" value="1"/>
</dbReference>
<dbReference type="CDD" id="cd00299">
    <property type="entry name" value="GST_C_family"/>
    <property type="match status" value="1"/>
</dbReference>
<evidence type="ECO:0008006" key="5">
    <source>
        <dbReference type="Google" id="ProtNLM"/>
    </source>
</evidence>
<dbReference type="Gene3D" id="3.40.30.10">
    <property type="entry name" value="Glutaredoxin"/>
    <property type="match status" value="1"/>
</dbReference>
<organism evidence="3 4">
    <name type="scientific">Rhodanobacter panaciterrae</name>
    <dbReference type="NCBI Taxonomy" id="490572"/>
    <lineage>
        <taxon>Bacteria</taxon>
        <taxon>Pseudomonadati</taxon>
        <taxon>Pseudomonadota</taxon>
        <taxon>Gammaproteobacteria</taxon>
        <taxon>Lysobacterales</taxon>
        <taxon>Rhodanobacteraceae</taxon>
        <taxon>Rhodanobacter</taxon>
    </lineage>
</organism>
<sequence>MDVSQDHAALTCGTGVAAPLLWFDKEMVMIELYKLHWSHYVEKVRWALDFKQLNWRGIDIVAFTKKEMQRFDCAQTVPLIHDTATGVAISDSSPIIRYLDETYPEHALLPWDPAEREEVWQWMLRLDSTLGLHARRLGYTQLIMECPNALSRLFMPNVAGGLFTRPVLRALAAPVLGAMLTLRFRFHRNREDRVYEALEAQLVPIAMKLERDGFLVGGRFTAADITLASLLRPLRIVPHFANHPQLQLLFAWQGRLFREHARDVAFPYEELIQAQRQRRGSMRGKVSWMRSVSTTTMPGEPSHLQVAHNDIHPVNRWTLVLGLPAYMKLRWFNGIGKMRYVPAAFLAG</sequence>
<feature type="domain" description="GST N-terminal" evidence="2">
    <location>
        <begin position="32"/>
        <end position="105"/>
    </location>
</feature>
<evidence type="ECO:0000313" key="4">
    <source>
        <dbReference type="Proteomes" id="UP000621898"/>
    </source>
</evidence>
<evidence type="ECO:0000259" key="1">
    <source>
        <dbReference type="Pfam" id="PF00043"/>
    </source>
</evidence>
<dbReference type="PANTHER" id="PTHR44051">
    <property type="entry name" value="GLUTATHIONE S-TRANSFERASE-RELATED"/>
    <property type="match status" value="1"/>
</dbReference>
<evidence type="ECO:0000259" key="2">
    <source>
        <dbReference type="Pfam" id="PF13417"/>
    </source>
</evidence>
<dbReference type="InterPro" id="IPR036282">
    <property type="entry name" value="Glutathione-S-Trfase_C_sf"/>
</dbReference>
<dbReference type="InterPro" id="IPR004045">
    <property type="entry name" value="Glutathione_S-Trfase_N"/>
</dbReference>
<dbReference type="SUPFAM" id="SSF52833">
    <property type="entry name" value="Thioredoxin-like"/>
    <property type="match status" value="1"/>
</dbReference>
<dbReference type="Gene3D" id="1.20.1050.10">
    <property type="match status" value="2"/>
</dbReference>
<evidence type="ECO:0000313" key="3">
    <source>
        <dbReference type="EMBL" id="GGY27310.1"/>
    </source>
</evidence>
<dbReference type="PANTHER" id="PTHR44051:SF8">
    <property type="entry name" value="GLUTATHIONE S-TRANSFERASE GSTA"/>
    <property type="match status" value="1"/>
</dbReference>
<name>A0ABQ2ZYA0_9GAMM</name>
<protein>
    <recommendedName>
        <fullName evidence="5">Glutathione S-transferase</fullName>
    </recommendedName>
</protein>
<feature type="domain" description="Glutathione S-transferase C-terminal" evidence="1">
    <location>
        <begin position="192"/>
        <end position="252"/>
    </location>
</feature>
<reference evidence="4" key="1">
    <citation type="journal article" date="2019" name="Int. J. Syst. Evol. Microbiol.">
        <title>The Global Catalogue of Microorganisms (GCM) 10K type strain sequencing project: providing services to taxonomists for standard genome sequencing and annotation.</title>
        <authorList>
            <consortium name="The Broad Institute Genomics Platform"/>
            <consortium name="The Broad Institute Genome Sequencing Center for Infectious Disease"/>
            <person name="Wu L."/>
            <person name="Ma J."/>
        </authorList>
    </citation>
    <scope>NUCLEOTIDE SEQUENCE [LARGE SCALE GENOMIC DNA]</scope>
    <source>
        <strain evidence="4">KCTC 22232</strain>
    </source>
</reference>
<dbReference type="Proteomes" id="UP000621898">
    <property type="component" value="Unassembled WGS sequence"/>
</dbReference>
<comment type="caution">
    <text evidence="3">The sequence shown here is derived from an EMBL/GenBank/DDBJ whole genome shotgun (WGS) entry which is preliminary data.</text>
</comment>
<keyword evidence="4" id="KW-1185">Reference proteome</keyword>
<proteinExistence type="predicted"/>
<dbReference type="InterPro" id="IPR036249">
    <property type="entry name" value="Thioredoxin-like_sf"/>
</dbReference>
<dbReference type="InterPro" id="IPR004046">
    <property type="entry name" value="GST_C"/>
</dbReference>
<dbReference type="EMBL" id="BMXT01000002">
    <property type="protein sequence ID" value="GGY27310.1"/>
    <property type="molecule type" value="Genomic_DNA"/>
</dbReference>
<gene>
    <name evidence="3" type="ORF">GCM10008098_20470</name>
</gene>